<evidence type="ECO:0000256" key="9">
    <source>
        <dbReference type="ARBA" id="ARBA00022748"/>
    </source>
</evidence>
<keyword evidence="10 12" id="KW-1133">Transmembrane helix</keyword>
<evidence type="ECO:0000256" key="8">
    <source>
        <dbReference type="ARBA" id="ARBA00022692"/>
    </source>
</evidence>
<evidence type="ECO:0000256" key="12">
    <source>
        <dbReference type="RuleBase" id="RU363101"/>
    </source>
</evidence>
<dbReference type="Proteomes" id="UP000244248">
    <property type="component" value="Unassembled WGS sequence"/>
</dbReference>
<keyword evidence="5 12" id="KW-0813">Transport</keyword>
<dbReference type="InterPro" id="IPR007078">
    <property type="entry name" value="Haem_export_protD_CcmD"/>
</dbReference>
<keyword evidence="14" id="KW-1185">Reference proteome</keyword>
<evidence type="ECO:0000313" key="13">
    <source>
        <dbReference type="EMBL" id="PTU32497.1"/>
    </source>
</evidence>
<dbReference type="EMBL" id="QANS01000002">
    <property type="protein sequence ID" value="PTU32497.1"/>
    <property type="molecule type" value="Genomic_DNA"/>
</dbReference>
<evidence type="ECO:0000256" key="3">
    <source>
        <dbReference type="ARBA" id="ARBA00008741"/>
    </source>
</evidence>
<dbReference type="AlphaFoldDB" id="A0A2T5MIT4"/>
<protein>
    <recommendedName>
        <fullName evidence="4 12">Heme exporter protein D</fullName>
    </recommendedName>
</protein>
<feature type="transmembrane region" description="Helical" evidence="12">
    <location>
        <begin position="6"/>
        <end position="25"/>
    </location>
</feature>
<comment type="function">
    <text evidence="1 12">Required for the export of heme to the periplasm for the biogenesis of c-type cytochromes.</text>
</comment>
<keyword evidence="7 12" id="KW-0997">Cell inner membrane</keyword>
<comment type="similarity">
    <text evidence="3 12">Belongs to the CcmD/CycX/HelD family.</text>
</comment>
<name>A0A2T5MIT4_9GAMM</name>
<reference evidence="13 14" key="1">
    <citation type="submission" date="2018-04" db="EMBL/GenBank/DDBJ databases">
        <title>Novel species isolated from glacier.</title>
        <authorList>
            <person name="Liu Q."/>
            <person name="Xin Y.-H."/>
        </authorList>
    </citation>
    <scope>NUCLEOTIDE SEQUENCE [LARGE SCALE GENOMIC DNA]</scope>
    <source>
        <strain evidence="13 14">GT1R17</strain>
    </source>
</reference>
<proteinExistence type="inferred from homology"/>
<evidence type="ECO:0000313" key="14">
    <source>
        <dbReference type="Proteomes" id="UP000244248"/>
    </source>
</evidence>
<evidence type="ECO:0000256" key="5">
    <source>
        <dbReference type="ARBA" id="ARBA00022448"/>
    </source>
</evidence>
<comment type="caution">
    <text evidence="13">The sequence shown here is derived from an EMBL/GenBank/DDBJ whole genome shotgun (WGS) entry which is preliminary data.</text>
</comment>
<dbReference type="GO" id="GO:0005886">
    <property type="term" value="C:plasma membrane"/>
    <property type="evidence" value="ECO:0007669"/>
    <property type="project" value="UniProtKB-SubCell"/>
</dbReference>
<evidence type="ECO:0000256" key="4">
    <source>
        <dbReference type="ARBA" id="ARBA00016461"/>
    </source>
</evidence>
<evidence type="ECO:0000256" key="1">
    <source>
        <dbReference type="ARBA" id="ARBA00002442"/>
    </source>
</evidence>
<dbReference type="Pfam" id="PF04995">
    <property type="entry name" value="CcmD"/>
    <property type="match status" value="1"/>
</dbReference>
<comment type="subcellular location">
    <subcellularLocation>
        <location evidence="2 12">Cell inner membrane</location>
        <topology evidence="2 12">Single-pass membrane protein</topology>
    </subcellularLocation>
</comment>
<keyword evidence="6 12" id="KW-1003">Cell membrane</keyword>
<dbReference type="OrthoDB" id="9815607at2"/>
<dbReference type="GO" id="GO:0017004">
    <property type="term" value="P:cytochrome complex assembly"/>
    <property type="evidence" value="ECO:0007669"/>
    <property type="project" value="UniProtKB-KW"/>
</dbReference>
<keyword evidence="8 12" id="KW-0812">Transmembrane</keyword>
<organism evidence="13 14">
    <name type="scientific">Stenotrophobium rhamnosiphilum</name>
    <dbReference type="NCBI Taxonomy" id="2029166"/>
    <lineage>
        <taxon>Bacteria</taxon>
        <taxon>Pseudomonadati</taxon>
        <taxon>Pseudomonadota</taxon>
        <taxon>Gammaproteobacteria</taxon>
        <taxon>Nevskiales</taxon>
        <taxon>Nevskiaceae</taxon>
        <taxon>Stenotrophobium</taxon>
    </lineage>
</organism>
<evidence type="ECO:0000256" key="11">
    <source>
        <dbReference type="ARBA" id="ARBA00023136"/>
    </source>
</evidence>
<dbReference type="NCBIfam" id="TIGR03141">
    <property type="entry name" value="cytochro_ccmD"/>
    <property type="match status" value="1"/>
</dbReference>
<evidence type="ECO:0000256" key="7">
    <source>
        <dbReference type="ARBA" id="ARBA00022519"/>
    </source>
</evidence>
<sequence length="41" mass="4722">MSGYAVYVWGSYGFAAVVFAWNLIAPRLRRREILKELSTTE</sequence>
<evidence type="ECO:0000256" key="10">
    <source>
        <dbReference type="ARBA" id="ARBA00022989"/>
    </source>
</evidence>
<evidence type="ECO:0000256" key="6">
    <source>
        <dbReference type="ARBA" id="ARBA00022475"/>
    </source>
</evidence>
<keyword evidence="11 12" id="KW-0472">Membrane</keyword>
<keyword evidence="9 12" id="KW-0201">Cytochrome c-type biogenesis</keyword>
<gene>
    <name evidence="13" type="primary">ccmD</name>
    <name evidence="13" type="ORF">CJD38_04620</name>
</gene>
<evidence type="ECO:0000256" key="2">
    <source>
        <dbReference type="ARBA" id="ARBA00004377"/>
    </source>
</evidence>
<dbReference type="GO" id="GO:0015886">
    <property type="term" value="P:heme transport"/>
    <property type="evidence" value="ECO:0007669"/>
    <property type="project" value="InterPro"/>
</dbReference>
<accession>A0A2T5MIT4</accession>